<evidence type="ECO:0000256" key="8">
    <source>
        <dbReference type="RuleBase" id="RU362114"/>
    </source>
</evidence>
<dbReference type="AlphaFoldDB" id="A0A9Q0S1P8"/>
<evidence type="ECO:0000256" key="4">
    <source>
        <dbReference type="ARBA" id="ARBA00022695"/>
    </source>
</evidence>
<dbReference type="GO" id="GO:0006302">
    <property type="term" value="P:double-strand break repair"/>
    <property type="evidence" value="ECO:0007669"/>
    <property type="project" value="TreeGrafter"/>
</dbReference>
<name>A0A9Q0S1P8_9DIPT</name>
<proteinExistence type="predicted"/>
<dbReference type="SUPFAM" id="SSF47587">
    <property type="entry name" value="Domain of poly(ADP-ribose) polymerase"/>
    <property type="match status" value="1"/>
</dbReference>
<evidence type="ECO:0000259" key="10">
    <source>
        <dbReference type="PROSITE" id="PS51060"/>
    </source>
</evidence>
<dbReference type="Proteomes" id="UP001151699">
    <property type="component" value="Chromosome X"/>
</dbReference>
<gene>
    <name evidence="11" type="primary">PARP_1</name>
    <name evidence="11" type="ORF">Bhyg_12963</name>
</gene>
<dbReference type="PANTHER" id="PTHR10459">
    <property type="entry name" value="DNA LIGASE"/>
    <property type="match status" value="1"/>
</dbReference>
<dbReference type="Gene3D" id="1.20.142.10">
    <property type="entry name" value="Poly(ADP-ribose) polymerase, regulatory domain"/>
    <property type="match status" value="1"/>
</dbReference>
<dbReference type="Pfam" id="PF02877">
    <property type="entry name" value="PARP_reg"/>
    <property type="match status" value="1"/>
</dbReference>
<protein>
    <recommendedName>
        <fullName evidence="8">Poly [ADP-ribose] polymerase</fullName>
        <shortName evidence="8">PARP</shortName>
        <ecNumber evidence="8">2.4.2.-</ecNumber>
    </recommendedName>
</protein>
<evidence type="ECO:0000256" key="5">
    <source>
        <dbReference type="ARBA" id="ARBA00023027"/>
    </source>
</evidence>
<dbReference type="PROSITE" id="PS51060">
    <property type="entry name" value="PARP_ALPHA_HD"/>
    <property type="match status" value="1"/>
</dbReference>
<keyword evidence="5 8" id="KW-0520">NAD</keyword>
<accession>A0A9Q0S1P8</accession>
<evidence type="ECO:0000256" key="3">
    <source>
        <dbReference type="ARBA" id="ARBA00022679"/>
    </source>
</evidence>
<dbReference type="GO" id="GO:1990404">
    <property type="term" value="F:NAD+-protein mono-ADP-ribosyltransferase activity"/>
    <property type="evidence" value="ECO:0007669"/>
    <property type="project" value="TreeGrafter"/>
</dbReference>
<keyword evidence="12" id="KW-1185">Reference proteome</keyword>
<dbReference type="GO" id="GO:0005730">
    <property type="term" value="C:nucleolus"/>
    <property type="evidence" value="ECO:0007669"/>
    <property type="project" value="TreeGrafter"/>
</dbReference>
<feature type="domain" description="PARP alpha-helical" evidence="10">
    <location>
        <begin position="77"/>
        <end position="191"/>
    </location>
</feature>
<dbReference type="EC" id="2.4.2.-" evidence="8"/>
<evidence type="ECO:0000256" key="1">
    <source>
        <dbReference type="ARBA" id="ARBA00004123"/>
    </source>
</evidence>
<evidence type="ECO:0000313" key="12">
    <source>
        <dbReference type="Proteomes" id="UP001151699"/>
    </source>
</evidence>
<dbReference type="EMBL" id="WJQU01000003">
    <property type="protein sequence ID" value="KAJ6640213.1"/>
    <property type="molecule type" value="Genomic_DNA"/>
</dbReference>
<dbReference type="PROSITE" id="PS51059">
    <property type="entry name" value="PARP_CATALYTIC"/>
    <property type="match status" value="1"/>
</dbReference>
<organism evidence="11 12">
    <name type="scientific">Pseudolycoriella hygida</name>
    <dbReference type="NCBI Taxonomy" id="35572"/>
    <lineage>
        <taxon>Eukaryota</taxon>
        <taxon>Metazoa</taxon>
        <taxon>Ecdysozoa</taxon>
        <taxon>Arthropoda</taxon>
        <taxon>Hexapoda</taxon>
        <taxon>Insecta</taxon>
        <taxon>Pterygota</taxon>
        <taxon>Neoptera</taxon>
        <taxon>Endopterygota</taxon>
        <taxon>Diptera</taxon>
        <taxon>Nematocera</taxon>
        <taxon>Sciaroidea</taxon>
        <taxon>Sciaridae</taxon>
        <taxon>Pseudolycoriella</taxon>
    </lineage>
</organism>
<evidence type="ECO:0000256" key="2">
    <source>
        <dbReference type="ARBA" id="ARBA00022676"/>
    </source>
</evidence>
<dbReference type="GO" id="GO:0003950">
    <property type="term" value="F:NAD+ poly-ADP-ribosyltransferase activity"/>
    <property type="evidence" value="ECO:0007669"/>
    <property type="project" value="UniProtKB-UniRule"/>
</dbReference>
<evidence type="ECO:0000259" key="9">
    <source>
        <dbReference type="PROSITE" id="PS51059"/>
    </source>
</evidence>
<dbReference type="InterPro" id="IPR050800">
    <property type="entry name" value="ARTD/PARP"/>
</dbReference>
<evidence type="ECO:0000256" key="7">
    <source>
        <dbReference type="ARBA" id="ARBA00033987"/>
    </source>
</evidence>
<comment type="caution">
    <text evidence="11">The sequence shown here is derived from an EMBL/GenBank/DDBJ whole genome shotgun (WGS) entry which is preliminary data.</text>
</comment>
<keyword evidence="3 8" id="KW-0808">Transferase</keyword>
<evidence type="ECO:0000313" key="11">
    <source>
        <dbReference type="EMBL" id="KAJ6640213.1"/>
    </source>
</evidence>
<dbReference type="InterPro" id="IPR004102">
    <property type="entry name" value="Poly(ADP-ribose)pol_reg_dom"/>
</dbReference>
<feature type="domain" description="PARP catalytic" evidence="9">
    <location>
        <begin position="198"/>
        <end position="429"/>
    </location>
</feature>
<comment type="subcellular location">
    <subcellularLocation>
        <location evidence="1">Nucleus</location>
    </subcellularLocation>
</comment>
<keyword evidence="4" id="KW-0548">Nucleotidyltransferase</keyword>
<dbReference type="Pfam" id="PF00644">
    <property type="entry name" value="PARP"/>
    <property type="match status" value="1"/>
</dbReference>
<comment type="catalytic activity">
    <reaction evidence="7">
        <text>NAD(+) + (ADP-D-ribosyl)n-acceptor = nicotinamide + (ADP-D-ribosyl)n+1-acceptor + H(+).</text>
        <dbReference type="EC" id="2.4.2.30"/>
    </reaction>
</comment>
<evidence type="ECO:0000256" key="6">
    <source>
        <dbReference type="ARBA" id="ARBA00023242"/>
    </source>
</evidence>
<dbReference type="InterPro" id="IPR036616">
    <property type="entry name" value="Poly(ADP-ribose)pol_reg_dom_sf"/>
</dbReference>
<dbReference type="InterPro" id="IPR012317">
    <property type="entry name" value="Poly(ADP-ribose)pol_cat_dom"/>
</dbReference>
<dbReference type="SUPFAM" id="SSF56399">
    <property type="entry name" value="ADP-ribosylation"/>
    <property type="match status" value="1"/>
</dbReference>
<dbReference type="GO" id="GO:0016779">
    <property type="term" value="F:nucleotidyltransferase activity"/>
    <property type="evidence" value="ECO:0007669"/>
    <property type="project" value="UniProtKB-KW"/>
</dbReference>
<keyword evidence="2 8" id="KW-0328">Glycosyltransferase</keyword>
<dbReference type="CDD" id="cd01437">
    <property type="entry name" value="parp_like"/>
    <property type="match status" value="1"/>
</dbReference>
<reference evidence="11" key="1">
    <citation type="submission" date="2022-07" db="EMBL/GenBank/DDBJ databases">
        <authorList>
            <person name="Trinca V."/>
            <person name="Uliana J.V.C."/>
            <person name="Torres T.T."/>
            <person name="Ward R.J."/>
            <person name="Monesi N."/>
        </authorList>
    </citation>
    <scope>NUCLEOTIDE SEQUENCE</scope>
    <source>
        <strain evidence="11">HSMRA1968</strain>
        <tissue evidence="11">Whole embryos</tissue>
    </source>
</reference>
<dbReference type="Gene3D" id="3.90.228.10">
    <property type="match status" value="1"/>
</dbReference>
<dbReference type="GO" id="GO:0070212">
    <property type="term" value="P:protein poly-ADP-ribosylation"/>
    <property type="evidence" value="ECO:0007669"/>
    <property type="project" value="TreeGrafter"/>
</dbReference>
<sequence>MESSLSEKIKSESGSDGCLPSATAHAIKLQLNSLDKAKNYFWTIIKEKTLHSFDGESYLNDPRGCYTLSVDCLNARFARLPKSVENLLNLLFDINFAKRTIEELNVDTTKMCLERFSVKQIIDAMMVIEEIWHRINRGEAYERFVDLSKSYYHLIPYKEQTTIICTYDQVTAEVRNLKGLFAIVQSYHLIRDVINKKMSIIDRYYRLNTEIIPMARADYEFKLLEEYAKITNYQPNDDYKLEIDEIFKLSRNGEDERFERFKCFRNRYLLWHGSFLSNFASILCHGLKIAPQEVPRLGKKFGKGIYFADMISKSTKFCVTGKDNCRTGLILLCEVAIGDSDECTETIANSSATYLYELPKNKHSVKRIGKIYPNPDDHCTLSDGVIVPKGQPIVRDNNELSLNYNEYVVYKKAQVRLRYLLKIDFIRKK</sequence>
<dbReference type="PANTHER" id="PTHR10459:SF60">
    <property type="entry name" value="POLY [ADP-RIBOSE] POLYMERASE 2"/>
    <property type="match status" value="1"/>
</dbReference>
<keyword evidence="6" id="KW-0539">Nucleus</keyword>
<dbReference type="OrthoDB" id="429950at2759"/>